<dbReference type="EMBL" id="JAOPHQ010002562">
    <property type="protein sequence ID" value="KAK0146673.1"/>
    <property type="molecule type" value="Genomic_DNA"/>
</dbReference>
<evidence type="ECO:0000313" key="2">
    <source>
        <dbReference type="Proteomes" id="UP001174136"/>
    </source>
</evidence>
<comment type="caution">
    <text evidence="1">The sequence shown here is derived from an EMBL/GenBank/DDBJ whole genome shotgun (WGS) entry which is preliminary data.</text>
</comment>
<accession>A0AA47P3U0</accession>
<dbReference type="AlphaFoldDB" id="A0AA47P3U0"/>
<keyword evidence="2" id="KW-1185">Reference proteome</keyword>
<protein>
    <submittedName>
        <fullName evidence="1">Uncharacterized protein</fullName>
    </submittedName>
</protein>
<gene>
    <name evidence="1" type="ORF">N1851_014012</name>
</gene>
<evidence type="ECO:0000313" key="1">
    <source>
        <dbReference type="EMBL" id="KAK0146673.1"/>
    </source>
</evidence>
<dbReference type="Proteomes" id="UP001174136">
    <property type="component" value="Unassembled WGS sequence"/>
</dbReference>
<organism evidence="1 2">
    <name type="scientific">Merluccius polli</name>
    <name type="common">Benguela hake</name>
    <name type="synonym">Merluccius cadenati</name>
    <dbReference type="NCBI Taxonomy" id="89951"/>
    <lineage>
        <taxon>Eukaryota</taxon>
        <taxon>Metazoa</taxon>
        <taxon>Chordata</taxon>
        <taxon>Craniata</taxon>
        <taxon>Vertebrata</taxon>
        <taxon>Euteleostomi</taxon>
        <taxon>Actinopterygii</taxon>
        <taxon>Neopterygii</taxon>
        <taxon>Teleostei</taxon>
        <taxon>Neoteleostei</taxon>
        <taxon>Acanthomorphata</taxon>
        <taxon>Zeiogadaria</taxon>
        <taxon>Gadariae</taxon>
        <taxon>Gadiformes</taxon>
        <taxon>Gadoidei</taxon>
        <taxon>Merlucciidae</taxon>
        <taxon>Merluccius</taxon>
    </lineage>
</organism>
<reference evidence="1" key="1">
    <citation type="journal article" date="2023" name="Front. Mar. Sci.">
        <title>A new Merluccius polli reference genome to investigate the effects of global change in West African waters.</title>
        <authorList>
            <person name="Mateo J.L."/>
            <person name="Blanco-Fernandez C."/>
            <person name="Garcia-Vazquez E."/>
            <person name="Machado-Schiaffino G."/>
        </authorList>
    </citation>
    <scope>NUCLEOTIDE SEQUENCE</scope>
    <source>
        <strain evidence="1">C29</strain>
        <tissue evidence="1">Fin</tissue>
    </source>
</reference>
<sequence length="107" mass="12429">MKSTERYWELISSSSSDPECEQFLQLLSCVSRWLGPELPIVEVGDDEGLDQELRCFPREEGSMLRANLQDRVTAVMLAVQCSWIQYDTEVPRSWFRTHHSSVLNSYQ</sequence>
<proteinExistence type="predicted"/>
<name>A0AA47P3U0_MERPO</name>